<evidence type="ECO:0000313" key="5">
    <source>
        <dbReference type="Proteomes" id="UP001234178"/>
    </source>
</evidence>
<evidence type="ECO:0000256" key="1">
    <source>
        <dbReference type="SAM" id="Coils"/>
    </source>
</evidence>
<feature type="compositionally biased region" description="Low complexity" evidence="2">
    <location>
        <begin position="1"/>
        <end position="11"/>
    </location>
</feature>
<accession>A0ABR0B9J0</accession>
<gene>
    <name evidence="4" type="ORF">OUZ56_032659</name>
</gene>
<feature type="non-terminal residue" evidence="4">
    <location>
        <position position="1"/>
    </location>
</feature>
<protein>
    <recommendedName>
        <fullName evidence="3">Helicase HerA central domain-containing protein</fullName>
    </recommendedName>
</protein>
<sequence>WLPSSPSGPSSRPHPKACPSLPRGSSRSATRWRCRRGRDPDFLSRRLRILGDRLHSVFAEELVELGDDGGAESEGLVELRANEGAVLSCFDRLQRAVLKRLRERAERRRLARARLVRRLFRDKVGLVDDAVPGHFPAIQSPGSAGRKGPFAVKGGVRPARNLREPIPVAGVALRQIQFRLRCALIESFDPTGVGVDPAVPDALVLDPRLNDRRHIGGVLLRLIGRFLGGAADGERGRGESGEEEAGPTRFDHASAAATEVLPNGPDEIVNISACSSGRPLGDSSPRGRIPFPPAPSRATPTGMLPDYEKLGVFYLGQTATDGAAPHPYLYESRHLTTHGVVIGMTGSGKTGLSIALLEEAAIDQVPAIVVDPKGDLTNLLLTFPELRPEDFLPWIAEGKDPAEEAKKWAAGLAAGDQDGARIQRLKDAADVRIYTPGSRLGVPISLIKSLAPPPKGADAAALREQALGVVGSLLGLLGIEADPVKSREHLLLVTIVTQAWAREETLDIELLIARIQDPKIKKIGVLDLEGFYPRKDRYELAVAFNHLLASPGFDAWLAGDPLDIDLFLRAPDGRPRISILSIAHLGDAERIVFVTLLLHQMIAWMRRQTGTSSLRALFFMDEIFGYFPPVANPPSKAPLLLLLKQARAFGLGILLATQNPVDLDYKGLANCGTWFVGRLQTERDKARVVEGLEGALAQAGIDRGTIERMLSSLAPRAFLVHDVHDPSGPHLVQTRFTLSYLRGPLSREELSRIVVERKMLPASETKAMARVAGAAKDPPPSPEGISTFYAPAAPGALLEAHALAVATVRFTDPKSKLDLVRDVRFAAPISDAAIPVAWGDARWVPEAVDDLAEEPVQHARFGELPSSAAKAKAFAQWQKDFVTWALANQGVTRFRDPVTGLYSEVGEGEATFRNRLVFAGREQRDAAIDQLRAKYKPKFDKLAEKIEKVDAALRREEAEAEAARNDGLLQAGAGFLSAVLGNRKAVGFVRGAATAAKGASRAKKQGEDVVAKREERAALTAKWQELDQEFRGAAAALTEAAPVPLEEQLIRPKKTGISVALLGLLWRERR</sequence>
<dbReference type="InterPro" id="IPR002789">
    <property type="entry name" value="HerA_central"/>
</dbReference>
<evidence type="ECO:0000259" key="3">
    <source>
        <dbReference type="Pfam" id="PF01935"/>
    </source>
</evidence>
<name>A0ABR0B9J0_9CRUS</name>
<dbReference type="InterPro" id="IPR051162">
    <property type="entry name" value="T4SS_component"/>
</dbReference>
<comment type="caution">
    <text evidence="4">The sequence shown here is derived from an EMBL/GenBank/DDBJ whole genome shotgun (WGS) entry which is preliminary data.</text>
</comment>
<dbReference type="Gene3D" id="3.40.50.300">
    <property type="entry name" value="P-loop containing nucleotide triphosphate hydrolases"/>
    <property type="match status" value="2"/>
</dbReference>
<feature type="domain" description="Helicase HerA central" evidence="3">
    <location>
        <begin position="327"/>
        <end position="380"/>
    </location>
</feature>
<dbReference type="InterPro" id="IPR027417">
    <property type="entry name" value="P-loop_NTPase"/>
</dbReference>
<dbReference type="Pfam" id="PF01935">
    <property type="entry name" value="DUF87"/>
    <property type="match status" value="1"/>
</dbReference>
<feature type="region of interest" description="Disordered" evidence="2">
    <location>
        <begin position="1"/>
        <end position="30"/>
    </location>
</feature>
<evidence type="ECO:0000256" key="2">
    <source>
        <dbReference type="SAM" id="MobiDB-lite"/>
    </source>
</evidence>
<keyword evidence="5" id="KW-1185">Reference proteome</keyword>
<keyword evidence="1" id="KW-0175">Coiled coil</keyword>
<dbReference type="PANTHER" id="PTHR30121">
    <property type="entry name" value="UNCHARACTERIZED PROTEIN YJGR-RELATED"/>
    <property type="match status" value="1"/>
</dbReference>
<dbReference type="PANTHER" id="PTHR30121:SF6">
    <property type="entry name" value="SLR6007 PROTEIN"/>
    <property type="match status" value="1"/>
</dbReference>
<feature type="region of interest" description="Disordered" evidence="2">
    <location>
        <begin position="277"/>
        <end position="302"/>
    </location>
</feature>
<reference evidence="4 5" key="1">
    <citation type="journal article" date="2023" name="Nucleic Acids Res.">
        <title>The hologenome of Daphnia magna reveals possible DNA methylation and microbiome-mediated evolution of the host genome.</title>
        <authorList>
            <person name="Chaturvedi A."/>
            <person name="Li X."/>
            <person name="Dhandapani V."/>
            <person name="Marshall H."/>
            <person name="Kissane S."/>
            <person name="Cuenca-Cambronero M."/>
            <person name="Asole G."/>
            <person name="Calvet F."/>
            <person name="Ruiz-Romero M."/>
            <person name="Marangio P."/>
            <person name="Guigo R."/>
            <person name="Rago D."/>
            <person name="Mirbahai L."/>
            <person name="Eastwood N."/>
            <person name="Colbourne J.K."/>
            <person name="Zhou J."/>
            <person name="Mallon E."/>
            <person name="Orsini L."/>
        </authorList>
    </citation>
    <scope>NUCLEOTIDE SEQUENCE [LARGE SCALE GENOMIC DNA]</scope>
    <source>
        <strain evidence="4">LRV0_1</strain>
    </source>
</reference>
<dbReference type="EMBL" id="JAOYFB010000041">
    <property type="protein sequence ID" value="KAK4045250.1"/>
    <property type="molecule type" value="Genomic_DNA"/>
</dbReference>
<dbReference type="SUPFAM" id="SSF52540">
    <property type="entry name" value="P-loop containing nucleoside triphosphate hydrolases"/>
    <property type="match status" value="1"/>
</dbReference>
<evidence type="ECO:0000313" key="4">
    <source>
        <dbReference type="EMBL" id="KAK4045250.1"/>
    </source>
</evidence>
<feature type="coiled-coil region" evidence="1">
    <location>
        <begin position="939"/>
        <end position="966"/>
    </location>
</feature>
<organism evidence="4 5">
    <name type="scientific">Daphnia magna</name>
    <dbReference type="NCBI Taxonomy" id="35525"/>
    <lineage>
        <taxon>Eukaryota</taxon>
        <taxon>Metazoa</taxon>
        <taxon>Ecdysozoa</taxon>
        <taxon>Arthropoda</taxon>
        <taxon>Crustacea</taxon>
        <taxon>Branchiopoda</taxon>
        <taxon>Diplostraca</taxon>
        <taxon>Cladocera</taxon>
        <taxon>Anomopoda</taxon>
        <taxon>Daphniidae</taxon>
        <taxon>Daphnia</taxon>
    </lineage>
</organism>
<proteinExistence type="predicted"/>
<dbReference type="Proteomes" id="UP001234178">
    <property type="component" value="Unassembled WGS sequence"/>
</dbReference>